<name>A0A840EEH8_9BACT</name>
<accession>A0A840EEH8</accession>
<dbReference type="RefSeq" id="WP_183496445.1">
    <property type="nucleotide sequence ID" value="NZ_JACIFF010000007.1"/>
</dbReference>
<evidence type="ECO:0000259" key="1">
    <source>
        <dbReference type="PROSITE" id="PS51186"/>
    </source>
</evidence>
<dbReference type="GO" id="GO:0016747">
    <property type="term" value="F:acyltransferase activity, transferring groups other than amino-acyl groups"/>
    <property type="evidence" value="ECO:0007669"/>
    <property type="project" value="InterPro"/>
</dbReference>
<dbReference type="Gene3D" id="3.40.630.30">
    <property type="match status" value="1"/>
</dbReference>
<dbReference type="Pfam" id="PF13302">
    <property type="entry name" value="Acetyltransf_3"/>
    <property type="match status" value="1"/>
</dbReference>
<keyword evidence="2" id="KW-0808">Transferase</keyword>
<reference evidence="2 3" key="1">
    <citation type="submission" date="2020-08" db="EMBL/GenBank/DDBJ databases">
        <title>Genomic Encyclopedia of Type Strains, Phase IV (KMG-IV): sequencing the most valuable type-strain genomes for metagenomic binning, comparative biology and taxonomic classification.</title>
        <authorList>
            <person name="Goeker M."/>
        </authorList>
    </citation>
    <scope>NUCLEOTIDE SEQUENCE [LARGE SCALE GENOMIC DNA]</scope>
    <source>
        <strain evidence="2 3">DSM 105137</strain>
    </source>
</reference>
<dbReference type="Proteomes" id="UP000576209">
    <property type="component" value="Unassembled WGS sequence"/>
</dbReference>
<feature type="domain" description="N-acetyltransferase" evidence="1">
    <location>
        <begin position="349"/>
        <end position="501"/>
    </location>
</feature>
<evidence type="ECO:0000313" key="2">
    <source>
        <dbReference type="EMBL" id="MBB4080209.1"/>
    </source>
</evidence>
<sequence length="502" mass="55567">MASNKVRVVFRADGSSTIGLGHLFRCTALAAMLRPQYACALASRECPTTVRAILHSGFDDWWDLSGMSREEEFERLNTVGSAELPGVIVLDGYSFDTDYQRGIGGRGSRLVCIDDIHAYSFVSDLVINHAPIGNLISKYDLSQKTSTAFGLAFSLLRTSFLRAARESAASSLDPKAPFYIAFGGADVYNVSSQLILKLAEAGYSRPIIVVLGAANEHTEAVRRAAAQYPGNVVIHQSLDDDEMIKFYRSCALAFLPASTTLVEAMAAGARTLTGFYVDNQHELYRGFVDGELTYGLGDWKEIASLDTGKLRETVSRAATASVRTTAIDGFSDLNLRALFDQLLGDDDLLVGRPATDGDAVTYFDWVNEAAVRQNSIDQTPVVLDQHIEWFRGKLRSDNSLLLYYEYRSQSCGQVRFDLNDRREALLDYSIDHQMRGRGFGARILGLGEQQLRARFPDVSRIVAVVKTDNPASQRALETNEYRIVNDRDPRVGLLTYEKQLIT</sequence>
<protein>
    <submittedName>
        <fullName evidence="2">Spore coat polysaccharide biosynthesis predicted glycosyltransferase SpsG/RimJ/RimL family protein N-acetyltransferase</fullName>
    </submittedName>
</protein>
<evidence type="ECO:0000313" key="3">
    <source>
        <dbReference type="Proteomes" id="UP000576209"/>
    </source>
</evidence>
<dbReference type="PROSITE" id="PS51186">
    <property type="entry name" value="GNAT"/>
    <property type="match status" value="1"/>
</dbReference>
<dbReference type="SUPFAM" id="SSF53756">
    <property type="entry name" value="UDP-Glycosyltransferase/glycogen phosphorylase"/>
    <property type="match status" value="1"/>
</dbReference>
<dbReference type="EMBL" id="JACIFF010000007">
    <property type="protein sequence ID" value="MBB4080209.1"/>
    <property type="molecule type" value="Genomic_DNA"/>
</dbReference>
<gene>
    <name evidence="2" type="ORF">GGR28_002839</name>
</gene>
<dbReference type="InterPro" id="IPR016181">
    <property type="entry name" value="Acyl_CoA_acyltransferase"/>
</dbReference>
<dbReference type="SUPFAM" id="SSF55729">
    <property type="entry name" value="Acyl-CoA N-acyltransferases (Nat)"/>
    <property type="match status" value="1"/>
</dbReference>
<dbReference type="Gene3D" id="3.40.50.2000">
    <property type="entry name" value="Glycogen Phosphorylase B"/>
    <property type="match status" value="1"/>
</dbReference>
<dbReference type="Gene3D" id="3.40.50.11190">
    <property type="match status" value="1"/>
</dbReference>
<dbReference type="AlphaFoldDB" id="A0A840EEH8"/>
<comment type="caution">
    <text evidence="2">The sequence shown here is derived from an EMBL/GenBank/DDBJ whole genome shotgun (WGS) entry which is preliminary data.</text>
</comment>
<proteinExistence type="predicted"/>
<organism evidence="2 3">
    <name type="scientific">Neolewinella aquimaris</name>
    <dbReference type="NCBI Taxonomy" id="1835722"/>
    <lineage>
        <taxon>Bacteria</taxon>
        <taxon>Pseudomonadati</taxon>
        <taxon>Bacteroidota</taxon>
        <taxon>Saprospiria</taxon>
        <taxon>Saprospirales</taxon>
        <taxon>Lewinellaceae</taxon>
        <taxon>Neolewinella</taxon>
    </lineage>
</organism>
<keyword evidence="3" id="KW-1185">Reference proteome</keyword>
<dbReference type="InterPro" id="IPR000182">
    <property type="entry name" value="GNAT_dom"/>
</dbReference>